<organism evidence="1">
    <name type="scientific">Mycobacterium xenopi 4042</name>
    <dbReference type="NCBI Taxonomy" id="1299334"/>
    <lineage>
        <taxon>Bacteria</taxon>
        <taxon>Bacillati</taxon>
        <taxon>Actinomycetota</taxon>
        <taxon>Actinomycetes</taxon>
        <taxon>Mycobacteriales</taxon>
        <taxon>Mycobacteriaceae</taxon>
        <taxon>Mycobacterium</taxon>
    </lineage>
</organism>
<protein>
    <submittedName>
        <fullName evidence="1">Uncharacterized protein</fullName>
    </submittedName>
</protein>
<gene>
    <name evidence="1" type="ORF">I553_2413</name>
</gene>
<sequence length="63" mass="6942">MFPRLPAGLATLTRVIIGDGSHRSRTGLRARPASRLRELPLLSGLSCLHSPRVARVATKRRQN</sequence>
<comment type="caution">
    <text evidence="1">The sequence shown here is derived from an EMBL/GenBank/DDBJ whole genome shotgun (WGS) entry which is preliminary data.</text>
</comment>
<dbReference type="AlphaFoldDB" id="X8C795"/>
<evidence type="ECO:0000313" key="1">
    <source>
        <dbReference type="EMBL" id="EUA52227.1"/>
    </source>
</evidence>
<name>X8C795_MYCXE</name>
<proteinExistence type="predicted"/>
<accession>X8C795</accession>
<reference evidence="1" key="1">
    <citation type="submission" date="2014-01" db="EMBL/GenBank/DDBJ databases">
        <authorList>
            <person name="Brown-Elliot B."/>
            <person name="Wallace R."/>
            <person name="Lenaerts A."/>
            <person name="Ordway D."/>
            <person name="DeGroote M.A."/>
            <person name="Parker T."/>
            <person name="Sizemore C."/>
            <person name="Tallon L.J."/>
            <person name="Sadzewicz L.K."/>
            <person name="Sengamalay N."/>
            <person name="Fraser C.M."/>
            <person name="Hine E."/>
            <person name="Shefchek K.A."/>
            <person name="Das S.P."/>
            <person name="Tettelin H."/>
        </authorList>
    </citation>
    <scope>NUCLEOTIDE SEQUENCE [LARGE SCALE GENOMIC DNA]</scope>
    <source>
        <strain evidence="1">4042</strain>
    </source>
</reference>
<dbReference type="EMBL" id="JAOB01000033">
    <property type="protein sequence ID" value="EUA52227.1"/>
    <property type="molecule type" value="Genomic_DNA"/>
</dbReference>